<protein>
    <submittedName>
        <fullName evidence="2">DUF1329 domain-containing protein</fullName>
    </submittedName>
    <submittedName>
        <fullName evidence="3">Outer membrane lipoprotein-sorting protein</fullName>
    </submittedName>
</protein>
<organism evidence="4 6">
    <name type="scientific">Pseudomonas reinekei</name>
    <dbReference type="NCBI Taxonomy" id="395598"/>
    <lineage>
        <taxon>Bacteria</taxon>
        <taxon>Pseudomonadati</taxon>
        <taxon>Pseudomonadota</taxon>
        <taxon>Gammaproteobacteria</taxon>
        <taxon>Pseudomonadales</taxon>
        <taxon>Pseudomonadaceae</taxon>
        <taxon>Pseudomonas</taxon>
    </lineage>
</organism>
<dbReference type="EMBL" id="LT629709">
    <property type="protein sequence ID" value="SDO73666.1"/>
    <property type="molecule type" value="Genomic_DNA"/>
</dbReference>
<evidence type="ECO:0000313" key="3">
    <source>
        <dbReference type="EMBL" id="OLU01510.1"/>
    </source>
</evidence>
<dbReference type="Proteomes" id="UP000460142">
    <property type="component" value="Unassembled WGS sequence"/>
</dbReference>
<dbReference type="CDD" id="cd16329">
    <property type="entry name" value="LolA_like"/>
    <property type="match status" value="1"/>
</dbReference>
<dbReference type="OrthoDB" id="178023at2"/>
<dbReference type="EMBL" id="MSTQ01000010">
    <property type="protein sequence ID" value="OLU01510.1"/>
    <property type="molecule type" value="Genomic_DNA"/>
</dbReference>
<sequence length="456" mass="50855">MRKIILQFGSALALSLLAVNVMAAVSAEEANKLGTTLTPLGAEKAGNADGSIPPWTGGIPKNAGAVDSKGFLADPFGKEKPLFIITAATVDQYKDKLSDGQVAMFKRYPETYKIPVYPSHRTAALPPEVYEAAKRSALNVTPTNDGNGLANFTGNRYYAFPIPKNGVEVIWNHITRYHGGNLRRTITQATPQSNGDFTVIRFKDEVAVPSLLGDLKPGSDENVLNYFKQEVTAPARLAGNVLLVHETLDQVQEPRKAWIYNAGQRRVRRAPQVAYDGVGTSSDGLRTTDNFDMFSGAPDRYDWKLVGKKEMYIPYNSYKLDSPDLKYTDVIKAGHINQDLTRYELHRVWEVVATVKPNERHVYAKRHMYIDEDTWQVALADHYDGRGQLWRVAEGHAQFYYDHQVPAYTVEALYDLIAGRYIALGMKNEEKRSFEFNIAAKAGDYTPAALRSTGVR</sequence>
<gene>
    <name evidence="3" type="ORF">BVK86_17315</name>
    <name evidence="2" type="ORF">F7R15_15410</name>
    <name evidence="4" type="ORF">SAMN04490202_1699</name>
</gene>
<evidence type="ECO:0000313" key="5">
    <source>
        <dbReference type="Proteomes" id="UP000186756"/>
    </source>
</evidence>
<proteinExistence type="predicted"/>
<reference evidence="2 7" key="4">
    <citation type="submission" date="2019-09" db="EMBL/GenBank/DDBJ databases">
        <title>Draft genome sequences of 48 bacterial type strains from the CCUG.</title>
        <authorList>
            <person name="Tunovic T."/>
            <person name="Pineiro-Iglesias B."/>
            <person name="Unosson C."/>
            <person name="Inganas E."/>
            <person name="Ohlen M."/>
            <person name="Cardew S."/>
            <person name="Jensie-Markopoulos S."/>
            <person name="Salva-Serra F."/>
            <person name="Jaen-Luchoro D."/>
            <person name="Karlsson R."/>
            <person name="Svensson-Stadler L."/>
            <person name="Chun J."/>
            <person name="Moore E."/>
        </authorList>
    </citation>
    <scope>NUCLEOTIDE SEQUENCE [LARGE SCALE GENOMIC DNA]</scope>
    <source>
        <strain evidence="2 7">CCUG 53116</strain>
    </source>
</reference>
<keyword evidence="3" id="KW-0449">Lipoprotein</keyword>
<keyword evidence="1" id="KW-0732">Signal</keyword>
<reference evidence="5" key="3">
    <citation type="submission" date="2017-01" db="EMBL/GenBank/DDBJ databases">
        <authorList>
            <person name="Poblete-Castro I."/>
        </authorList>
    </citation>
    <scope>NUCLEOTIDE SEQUENCE [LARGE SCALE GENOMIC DNA]</scope>
    <source>
        <strain evidence="5">DSM 18361 / CCUG 53116 / MT1</strain>
    </source>
</reference>
<dbReference type="AlphaFoldDB" id="A0A1H0M0D7"/>
<dbReference type="Proteomes" id="UP000198549">
    <property type="component" value="Chromosome I"/>
</dbReference>
<evidence type="ECO:0000313" key="7">
    <source>
        <dbReference type="Proteomes" id="UP000460142"/>
    </source>
</evidence>
<feature type="chain" id="PRO_5015064906" evidence="1">
    <location>
        <begin position="24"/>
        <end position="456"/>
    </location>
</feature>
<reference evidence="4 6" key="1">
    <citation type="submission" date="2016-10" db="EMBL/GenBank/DDBJ databases">
        <authorList>
            <person name="de Groot N.N."/>
        </authorList>
    </citation>
    <scope>NUCLEOTIDE SEQUENCE [LARGE SCALE GENOMIC DNA]</scope>
    <source>
        <strain evidence="4 6">BS3776</strain>
    </source>
</reference>
<dbReference type="EMBL" id="VZPS01000009">
    <property type="protein sequence ID" value="KAB0484701.1"/>
    <property type="molecule type" value="Genomic_DNA"/>
</dbReference>
<name>A0A1H0M0D7_PSERE</name>
<dbReference type="Gene3D" id="2.50.20.10">
    <property type="entry name" value="Lipoprotein localisation LolA/LolB/LppX"/>
    <property type="match status" value="1"/>
</dbReference>
<keyword evidence="5" id="KW-1185">Reference proteome</keyword>
<dbReference type="InterPro" id="IPR010752">
    <property type="entry name" value="DUF1329"/>
</dbReference>
<dbReference type="Proteomes" id="UP000186756">
    <property type="component" value="Unassembled WGS sequence"/>
</dbReference>
<dbReference type="Pfam" id="PF07044">
    <property type="entry name" value="DUF1329"/>
    <property type="match status" value="1"/>
</dbReference>
<evidence type="ECO:0000256" key="1">
    <source>
        <dbReference type="SAM" id="SignalP"/>
    </source>
</evidence>
<feature type="signal peptide" evidence="1">
    <location>
        <begin position="1"/>
        <end position="23"/>
    </location>
</feature>
<dbReference type="RefSeq" id="WP_075947577.1">
    <property type="nucleotide sequence ID" value="NZ_LT629709.1"/>
</dbReference>
<evidence type="ECO:0000313" key="2">
    <source>
        <dbReference type="EMBL" id="KAB0484701.1"/>
    </source>
</evidence>
<reference evidence="3" key="2">
    <citation type="submission" date="2017-01" db="EMBL/GenBank/DDBJ databases">
        <authorList>
            <person name="Mah S.A."/>
            <person name="Swanson W.J."/>
            <person name="Moy G.W."/>
            <person name="Vacquier V.D."/>
        </authorList>
    </citation>
    <scope>NUCLEOTIDE SEQUENCE [LARGE SCALE GENOMIC DNA]</scope>
    <source>
        <strain evidence="3">MT1</strain>
    </source>
</reference>
<evidence type="ECO:0000313" key="4">
    <source>
        <dbReference type="EMBL" id="SDO73666.1"/>
    </source>
</evidence>
<accession>A0A1H0M0D7</accession>
<evidence type="ECO:0000313" key="6">
    <source>
        <dbReference type="Proteomes" id="UP000198549"/>
    </source>
</evidence>